<sequence length="76" mass="8170">MQTSGLERNYDNHTGNDSRLGCRLDAAFNLLFYVGPIVAGVTLMDHVENLIKFGAVGAVVFTHMPAQVEGAACTLM</sequence>
<evidence type="ECO:0000313" key="1">
    <source>
        <dbReference type="EMBL" id="SVE44338.1"/>
    </source>
</evidence>
<gene>
    <name evidence="1" type="ORF">METZ01_LOCUS497192</name>
</gene>
<dbReference type="EMBL" id="UINC01217650">
    <property type="protein sequence ID" value="SVE44338.1"/>
    <property type="molecule type" value="Genomic_DNA"/>
</dbReference>
<reference evidence="1" key="1">
    <citation type="submission" date="2018-05" db="EMBL/GenBank/DDBJ databases">
        <authorList>
            <person name="Lanie J.A."/>
            <person name="Ng W.-L."/>
            <person name="Kazmierczak K.M."/>
            <person name="Andrzejewski T.M."/>
            <person name="Davidsen T.M."/>
            <person name="Wayne K.J."/>
            <person name="Tettelin H."/>
            <person name="Glass J.I."/>
            <person name="Rusch D."/>
            <person name="Podicherti R."/>
            <person name="Tsui H.-C.T."/>
            <person name="Winkler M.E."/>
        </authorList>
    </citation>
    <scope>NUCLEOTIDE SEQUENCE</scope>
</reference>
<protein>
    <submittedName>
        <fullName evidence="1">Uncharacterized protein</fullName>
    </submittedName>
</protein>
<organism evidence="1">
    <name type="scientific">marine metagenome</name>
    <dbReference type="NCBI Taxonomy" id="408172"/>
    <lineage>
        <taxon>unclassified sequences</taxon>
        <taxon>metagenomes</taxon>
        <taxon>ecological metagenomes</taxon>
    </lineage>
</organism>
<dbReference type="AlphaFoldDB" id="A0A383DKH3"/>
<name>A0A383DKH3_9ZZZZ</name>
<proteinExistence type="predicted"/>
<accession>A0A383DKH3</accession>